<keyword evidence="4" id="KW-1185">Reference proteome</keyword>
<protein>
    <recommendedName>
        <fullName evidence="5">Extracellular solute-binding protein</fullName>
    </recommendedName>
</protein>
<feature type="signal peptide" evidence="2">
    <location>
        <begin position="1"/>
        <end position="20"/>
    </location>
</feature>
<accession>A0ABP8J6V3</accession>
<keyword evidence="1 2" id="KW-0732">Signal</keyword>
<dbReference type="PROSITE" id="PS51257">
    <property type="entry name" value="PROKAR_LIPOPROTEIN"/>
    <property type="match status" value="1"/>
</dbReference>
<sequence>MRRRLVASAVAALSSLMLVAGCSAEAESDPLVLRVASGLSSQNLAWTEGVVPWMEEVEKATDGAVTFQSFTGGELVELKGETHALQTDVIDIALFLPTYQPDQYPLVEVSMLPLKQSDAVIGSKAWKNFVESDAEVYDGMSFHEWEFGSKCRASDLVAGPLCRS</sequence>
<dbReference type="InterPro" id="IPR018389">
    <property type="entry name" value="DctP_fam"/>
</dbReference>
<comment type="caution">
    <text evidence="3">The sequence shown here is derived from an EMBL/GenBank/DDBJ whole genome shotgun (WGS) entry which is preliminary data.</text>
</comment>
<evidence type="ECO:0000313" key="3">
    <source>
        <dbReference type="EMBL" id="GAA4386036.1"/>
    </source>
</evidence>
<dbReference type="Gene3D" id="3.40.190.170">
    <property type="entry name" value="Bacterial extracellular solute-binding protein, family 7"/>
    <property type="match status" value="1"/>
</dbReference>
<dbReference type="EMBL" id="BAABGL010000004">
    <property type="protein sequence ID" value="GAA4386036.1"/>
    <property type="molecule type" value="Genomic_DNA"/>
</dbReference>
<evidence type="ECO:0000256" key="2">
    <source>
        <dbReference type="SAM" id="SignalP"/>
    </source>
</evidence>
<evidence type="ECO:0000313" key="4">
    <source>
        <dbReference type="Proteomes" id="UP001500642"/>
    </source>
</evidence>
<evidence type="ECO:0000256" key="1">
    <source>
        <dbReference type="ARBA" id="ARBA00022729"/>
    </source>
</evidence>
<name>A0ABP8J6V3_9MICO</name>
<dbReference type="Pfam" id="PF03480">
    <property type="entry name" value="DctP"/>
    <property type="match status" value="1"/>
</dbReference>
<dbReference type="Proteomes" id="UP001500642">
    <property type="component" value="Unassembled WGS sequence"/>
</dbReference>
<dbReference type="RefSeq" id="WP_345030142.1">
    <property type="nucleotide sequence ID" value="NZ_BAABGL010000004.1"/>
</dbReference>
<proteinExistence type="predicted"/>
<dbReference type="InterPro" id="IPR038404">
    <property type="entry name" value="TRAP_DctP_sf"/>
</dbReference>
<organism evidence="3 4">
    <name type="scientific">Brevibacterium pityocampae</name>
    <dbReference type="NCBI Taxonomy" id="506594"/>
    <lineage>
        <taxon>Bacteria</taxon>
        <taxon>Bacillati</taxon>
        <taxon>Actinomycetota</taxon>
        <taxon>Actinomycetes</taxon>
        <taxon>Micrococcales</taxon>
        <taxon>Brevibacteriaceae</taxon>
        <taxon>Brevibacterium</taxon>
    </lineage>
</organism>
<reference evidence="4" key="1">
    <citation type="journal article" date="2019" name="Int. J. Syst. Evol. Microbiol.">
        <title>The Global Catalogue of Microorganisms (GCM) 10K type strain sequencing project: providing services to taxonomists for standard genome sequencing and annotation.</title>
        <authorList>
            <consortium name="The Broad Institute Genomics Platform"/>
            <consortium name="The Broad Institute Genome Sequencing Center for Infectious Disease"/>
            <person name="Wu L."/>
            <person name="Ma J."/>
        </authorList>
    </citation>
    <scope>NUCLEOTIDE SEQUENCE [LARGE SCALE GENOMIC DNA]</scope>
    <source>
        <strain evidence="4">JCM 17808</strain>
    </source>
</reference>
<evidence type="ECO:0008006" key="5">
    <source>
        <dbReference type="Google" id="ProtNLM"/>
    </source>
</evidence>
<gene>
    <name evidence="3" type="ORF">GCM10023167_08500</name>
</gene>
<feature type="chain" id="PRO_5047358292" description="Extracellular solute-binding protein" evidence="2">
    <location>
        <begin position="21"/>
        <end position="164"/>
    </location>
</feature>